<dbReference type="InterPro" id="IPR036388">
    <property type="entry name" value="WH-like_DNA-bd_sf"/>
</dbReference>
<name>A0ABR7D3L5_9BACT</name>
<dbReference type="RefSeq" id="WP_186977265.1">
    <property type="nucleotide sequence ID" value="NZ_JACOOH010000007.1"/>
</dbReference>
<keyword evidence="4" id="KW-0804">Transcription</keyword>
<dbReference type="Gene3D" id="1.10.10.10">
    <property type="entry name" value="Winged helix-like DNA-binding domain superfamily/Winged helix DNA-binding domain"/>
    <property type="match status" value="1"/>
</dbReference>
<dbReference type="Pfam" id="PF04542">
    <property type="entry name" value="Sigma70_r2"/>
    <property type="match status" value="1"/>
</dbReference>
<dbReference type="InterPro" id="IPR007627">
    <property type="entry name" value="RNA_pol_sigma70_r2"/>
</dbReference>
<comment type="similarity">
    <text evidence="1">Belongs to the sigma-70 factor family. ECF subfamily.</text>
</comment>
<dbReference type="Gene3D" id="1.10.1740.10">
    <property type="match status" value="1"/>
</dbReference>
<comment type="caution">
    <text evidence="7">The sequence shown here is derived from an EMBL/GenBank/DDBJ whole genome shotgun (WGS) entry which is preliminary data.</text>
</comment>
<dbReference type="NCBIfam" id="TIGR02985">
    <property type="entry name" value="Sig70_bacteroi1"/>
    <property type="match status" value="1"/>
</dbReference>
<dbReference type="PANTHER" id="PTHR43133:SF46">
    <property type="entry name" value="RNA POLYMERASE SIGMA-70 FACTOR ECF SUBFAMILY"/>
    <property type="match status" value="1"/>
</dbReference>
<dbReference type="InterPro" id="IPR014327">
    <property type="entry name" value="RNA_pol_sigma70_bacteroid"/>
</dbReference>
<sequence>MNGEIGVIEKVFAAIKSGDQRAFEQMFRMFYIPLCDYAVMILGEQAEAEDVVQDLFMHIWKSRAKMEVQESVKSYLFTSVRFRALNVLKHKIVERKHGALLTEFIENLQCSDYSEEEVQRIEQIKEVLQTLPSQCRVVFTMSCLDGKKYKEIAEELGISVNTVKSHIMKAYRDIRARVGGESSPLLLFIALQIN</sequence>
<protein>
    <submittedName>
        <fullName evidence="7">RNA polymerase sigma-70 factor</fullName>
    </submittedName>
</protein>
<proteinExistence type="inferred from homology"/>
<evidence type="ECO:0000256" key="1">
    <source>
        <dbReference type="ARBA" id="ARBA00010641"/>
    </source>
</evidence>
<evidence type="ECO:0000256" key="4">
    <source>
        <dbReference type="ARBA" id="ARBA00023163"/>
    </source>
</evidence>
<dbReference type="SUPFAM" id="SSF88946">
    <property type="entry name" value="Sigma2 domain of RNA polymerase sigma factors"/>
    <property type="match status" value="1"/>
</dbReference>
<evidence type="ECO:0000313" key="7">
    <source>
        <dbReference type="EMBL" id="MBC5622513.1"/>
    </source>
</evidence>
<gene>
    <name evidence="7" type="ORF">H8S64_15555</name>
</gene>
<dbReference type="CDD" id="cd06171">
    <property type="entry name" value="Sigma70_r4"/>
    <property type="match status" value="1"/>
</dbReference>
<evidence type="ECO:0000256" key="2">
    <source>
        <dbReference type="ARBA" id="ARBA00023015"/>
    </source>
</evidence>
<dbReference type="InterPro" id="IPR000792">
    <property type="entry name" value="Tscrpt_reg_LuxR_C"/>
</dbReference>
<dbReference type="InterPro" id="IPR039425">
    <property type="entry name" value="RNA_pol_sigma-70-like"/>
</dbReference>
<dbReference type="InterPro" id="IPR013324">
    <property type="entry name" value="RNA_pol_sigma_r3/r4-like"/>
</dbReference>
<dbReference type="InterPro" id="IPR014284">
    <property type="entry name" value="RNA_pol_sigma-70_dom"/>
</dbReference>
<dbReference type="InterPro" id="IPR013249">
    <property type="entry name" value="RNA_pol_sigma70_r4_t2"/>
</dbReference>
<keyword evidence="2" id="KW-0805">Transcription regulation</keyword>
<feature type="domain" description="RNA polymerase sigma-70 region 2" evidence="5">
    <location>
        <begin position="28"/>
        <end position="89"/>
    </location>
</feature>
<dbReference type="EMBL" id="JACOOH010000007">
    <property type="protein sequence ID" value="MBC5622513.1"/>
    <property type="molecule type" value="Genomic_DNA"/>
</dbReference>
<evidence type="ECO:0000313" key="8">
    <source>
        <dbReference type="Proteomes" id="UP000646484"/>
    </source>
</evidence>
<accession>A0ABR7D3L5</accession>
<dbReference type="InterPro" id="IPR013325">
    <property type="entry name" value="RNA_pol_sigma_r2"/>
</dbReference>
<evidence type="ECO:0000256" key="3">
    <source>
        <dbReference type="ARBA" id="ARBA00023082"/>
    </source>
</evidence>
<organism evidence="7 8">
    <name type="scientific">Butyricimonas hominis</name>
    <dbReference type="NCBI Taxonomy" id="2763032"/>
    <lineage>
        <taxon>Bacteria</taxon>
        <taxon>Pseudomonadati</taxon>
        <taxon>Bacteroidota</taxon>
        <taxon>Bacteroidia</taxon>
        <taxon>Bacteroidales</taxon>
        <taxon>Odoribacteraceae</taxon>
        <taxon>Butyricimonas</taxon>
    </lineage>
</organism>
<evidence type="ECO:0000259" key="5">
    <source>
        <dbReference type="Pfam" id="PF04542"/>
    </source>
</evidence>
<dbReference type="Proteomes" id="UP000646484">
    <property type="component" value="Unassembled WGS sequence"/>
</dbReference>
<reference evidence="7 8" key="1">
    <citation type="submission" date="2020-08" db="EMBL/GenBank/DDBJ databases">
        <title>Genome public.</title>
        <authorList>
            <person name="Liu C."/>
            <person name="Sun Q."/>
        </authorList>
    </citation>
    <scope>NUCLEOTIDE SEQUENCE [LARGE SCALE GENOMIC DNA]</scope>
    <source>
        <strain evidence="7 8">NSJ-56</strain>
    </source>
</reference>
<evidence type="ECO:0000259" key="6">
    <source>
        <dbReference type="Pfam" id="PF08281"/>
    </source>
</evidence>
<dbReference type="SUPFAM" id="SSF88659">
    <property type="entry name" value="Sigma3 and sigma4 domains of RNA polymerase sigma factors"/>
    <property type="match status" value="1"/>
</dbReference>
<dbReference type="PANTHER" id="PTHR43133">
    <property type="entry name" value="RNA POLYMERASE ECF-TYPE SIGMA FACTO"/>
    <property type="match status" value="1"/>
</dbReference>
<dbReference type="NCBIfam" id="TIGR02937">
    <property type="entry name" value="sigma70-ECF"/>
    <property type="match status" value="1"/>
</dbReference>
<dbReference type="Pfam" id="PF08281">
    <property type="entry name" value="Sigma70_r4_2"/>
    <property type="match status" value="1"/>
</dbReference>
<keyword evidence="8" id="KW-1185">Reference proteome</keyword>
<keyword evidence="3" id="KW-0731">Sigma factor</keyword>
<feature type="domain" description="RNA polymerase sigma factor 70 region 4 type 2" evidence="6">
    <location>
        <begin position="122"/>
        <end position="172"/>
    </location>
</feature>
<dbReference type="PRINTS" id="PR00038">
    <property type="entry name" value="HTHLUXR"/>
</dbReference>